<sequence length="534" mass="61137">MNNKRGVLLGSLTSQSPTITRVYNGRKVDGLLQAGRAKLRVELVKREDCSAEFVCQVKGVDSQGREVVSTTNLVQQQSHDGHQVYDRNPMPVVSLQVLTLMQQLTQSINGLENRMEDKITSLGNNVKDEIASLENRMEDKISSLGVNVKYETSALENKLEDKISSMENKIEDMQKDITIFEYRLINKLDLLQNKLEKNIERNSYPNKVMHLDTKVSKTPKDFRSQAKTDIPEDTLDLMWQQFYREQKMALKNVSEYFKGNSNDTSALIAMEGDLDLLKSYGQMILNETETIRKVLTSDVPSRCVATQATDTPKLQPQLPQQPDSCLRDMGKYLNQSYPHYVTMTQFILQRQILCDTKTDGGGWIVIQRRINGNVYFNRDWESYKKGFGKPEPTEDFWLGNDAIYVLTYLQPYELRVEITSGDKDYVALYKTFKLEDETNKYRIRLGAVTSSIDDGKNAGLSYSNNQAFSTVDRDNDGLSGGHCAESRQCGWWFKACELSKLTGPWRNGEVYEAWYNGTRWMSATRTEMKIRTLQ</sequence>
<evidence type="ECO:0000313" key="2">
    <source>
        <dbReference type="EMBL" id="GFR99608.1"/>
    </source>
</evidence>
<dbReference type="Pfam" id="PF00147">
    <property type="entry name" value="Fibrinogen_C"/>
    <property type="match status" value="1"/>
</dbReference>
<dbReference type="PROSITE" id="PS51406">
    <property type="entry name" value="FIBRINOGEN_C_2"/>
    <property type="match status" value="1"/>
</dbReference>
<dbReference type="SMART" id="SM00186">
    <property type="entry name" value="FBG"/>
    <property type="match status" value="1"/>
</dbReference>
<evidence type="ECO:0000313" key="3">
    <source>
        <dbReference type="Proteomes" id="UP000762676"/>
    </source>
</evidence>
<feature type="domain" description="Fibrinogen C-terminal" evidence="1">
    <location>
        <begin position="316"/>
        <end position="534"/>
    </location>
</feature>
<dbReference type="InterPro" id="IPR014716">
    <property type="entry name" value="Fibrinogen_a/b/g_C_1"/>
</dbReference>
<dbReference type="InterPro" id="IPR050373">
    <property type="entry name" value="Fibrinogen_C-term_domain"/>
</dbReference>
<proteinExistence type="predicted"/>
<gene>
    <name evidence="2" type="ORF">ElyMa_006378400</name>
</gene>
<dbReference type="SUPFAM" id="SSF56496">
    <property type="entry name" value="Fibrinogen C-terminal domain-like"/>
    <property type="match status" value="1"/>
</dbReference>
<dbReference type="CDD" id="cd00087">
    <property type="entry name" value="FReD"/>
    <property type="match status" value="1"/>
</dbReference>
<dbReference type="Gene3D" id="1.20.120.20">
    <property type="entry name" value="Apolipoprotein"/>
    <property type="match status" value="1"/>
</dbReference>
<dbReference type="EMBL" id="BMAT01012811">
    <property type="protein sequence ID" value="GFR99608.1"/>
    <property type="molecule type" value="Genomic_DNA"/>
</dbReference>
<dbReference type="InterPro" id="IPR002181">
    <property type="entry name" value="Fibrinogen_a/b/g_C_dom"/>
</dbReference>
<dbReference type="InterPro" id="IPR036056">
    <property type="entry name" value="Fibrinogen-like_C"/>
</dbReference>
<comment type="caution">
    <text evidence="2">The sequence shown here is derived from an EMBL/GenBank/DDBJ whole genome shotgun (WGS) entry which is preliminary data.</text>
</comment>
<dbReference type="Proteomes" id="UP000762676">
    <property type="component" value="Unassembled WGS sequence"/>
</dbReference>
<reference evidence="2 3" key="1">
    <citation type="journal article" date="2021" name="Elife">
        <title>Chloroplast acquisition without the gene transfer in kleptoplastic sea slugs, Plakobranchus ocellatus.</title>
        <authorList>
            <person name="Maeda T."/>
            <person name="Takahashi S."/>
            <person name="Yoshida T."/>
            <person name="Shimamura S."/>
            <person name="Takaki Y."/>
            <person name="Nagai Y."/>
            <person name="Toyoda A."/>
            <person name="Suzuki Y."/>
            <person name="Arimoto A."/>
            <person name="Ishii H."/>
            <person name="Satoh N."/>
            <person name="Nishiyama T."/>
            <person name="Hasebe M."/>
            <person name="Maruyama T."/>
            <person name="Minagawa J."/>
            <person name="Obokata J."/>
            <person name="Shigenobu S."/>
        </authorList>
    </citation>
    <scope>NUCLEOTIDE SEQUENCE [LARGE SCALE GENOMIC DNA]</scope>
</reference>
<name>A0AAV4HN32_9GAST</name>
<dbReference type="PANTHER" id="PTHR19143">
    <property type="entry name" value="FIBRINOGEN/TENASCIN/ANGIOPOEITIN"/>
    <property type="match status" value="1"/>
</dbReference>
<dbReference type="Gene3D" id="3.90.215.10">
    <property type="entry name" value="Gamma Fibrinogen, chain A, domain 1"/>
    <property type="match status" value="1"/>
</dbReference>
<organism evidence="2 3">
    <name type="scientific">Elysia marginata</name>
    <dbReference type="NCBI Taxonomy" id="1093978"/>
    <lineage>
        <taxon>Eukaryota</taxon>
        <taxon>Metazoa</taxon>
        <taxon>Spiralia</taxon>
        <taxon>Lophotrochozoa</taxon>
        <taxon>Mollusca</taxon>
        <taxon>Gastropoda</taxon>
        <taxon>Heterobranchia</taxon>
        <taxon>Euthyneura</taxon>
        <taxon>Panpulmonata</taxon>
        <taxon>Sacoglossa</taxon>
        <taxon>Placobranchoidea</taxon>
        <taxon>Plakobranchidae</taxon>
        <taxon>Elysia</taxon>
    </lineage>
</organism>
<accession>A0AAV4HN32</accession>
<keyword evidence="3" id="KW-1185">Reference proteome</keyword>
<dbReference type="AlphaFoldDB" id="A0AAV4HN32"/>
<evidence type="ECO:0000259" key="1">
    <source>
        <dbReference type="PROSITE" id="PS51406"/>
    </source>
</evidence>
<protein>
    <submittedName>
        <fullName evidence="2">Ficolin-1</fullName>
    </submittedName>
</protein>
<dbReference type="GO" id="GO:0005615">
    <property type="term" value="C:extracellular space"/>
    <property type="evidence" value="ECO:0007669"/>
    <property type="project" value="TreeGrafter"/>
</dbReference>